<evidence type="ECO:0000256" key="3">
    <source>
        <dbReference type="ARBA" id="ARBA00022741"/>
    </source>
</evidence>
<dbReference type="InterPro" id="IPR017871">
    <property type="entry name" value="ABC_transporter-like_CS"/>
</dbReference>
<dbReference type="SMART" id="SM00382">
    <property type="entry name" value="AAA"/>
    <property type="match status" value="1"/>
</dbReference>
<dbReference type="SUPFAM" id="SSF52540">
    <property type="entry name" value="P-loop containing nucleoside triphosphate hydrolases"/>
    <property type="match status" value="1"/>
</dbReference>
<proteinExistence type="inferred from homology"/>
<evidence type="ECO:0000313" key="6">
    <source>
        <dbReference type="EMBL" id="CEG11672.1"/>
    </source>
</evidence>
<sequence>MSIISLQNISKTFGKFEAVKNLNIYIEQGRTFGFIGHNGAGKTTTLSMISGILKPNKGEIFVFGKNLYDANSNEVMEIKSKIGVVPEQPYVYGNMKVYDFLSFFADIYKIKNKEDRINSVLTWVNLSNTKNKKIGEFSKGMKQRASIARALLHNPEILILDEPMSGLDPLGIKEIRDIISEQKKEGKTIIISSHILTEIENISDYVVIMNKGEIVSKGGIGQILNSSVSEIELEIEVDDMNAQMIDGLKNFDFVKNINSSGNNLKISTYGKNKREISKFITDKGCVILKMHENKKTLEDAFIKITEQK</sequence>
<dbReference type="AlphaFoldDB" id="A0A098E6T7"/>
<dbReference type="CDD" id="cd03230">
    <property type="entry name" value="ABC_DR_subfamily_A"/>
    <property type="match status" value="1"/>
</dbReference>
<dbReference type="PANTHER" id="PTHR43335">
    <property type="entry name" value="ABC TRANSPORTER, ATP-BINDING PROTEIN"/>
    <property type="match status" value="1"/>
</dbReference>
<dbReference type="PROSITE" id="PS00211">
    <property type="entry name" value="ABC_TRANSPORTER_1"/>
    <property type="match status" value="1"/>
</dbReference>
<evidence type="ECO:0000256" key="1">
    <source>
        <dbReference type="ARBA" id="ARBA00005417"/>
    </source>
</evidence>
<reference evidence="6" key="1">
    <citation type="submission" date="2014-09" db="EMBL/GenBank/DDBJ databases">
        <authorList>
            <person name="Probst J Alexander"/>
        </authorList>
    </citation>
    <scope>NUCLEOTIDE SEQUENCE</scope>
</reference>
<evidence type="ECO:0000256" key="4">
    <source>
        <dbReference type="ARBA" id="ARBA00022840"/>
    </source>
</evidence>
<dbReference type="InterPro" id="IPR003593">
    <property type="entry name" value="AAA+_ATPase"/>
</dbReference>
<dbReference type="GO" id="GO:0016887">
    <property type="term" value="F:ATP hydrolysis activity"/>
    <property type="evidence" value="ECO:0007669"/>
    <property type="project" value="InterPro"/>
</dbReference>
<evidence type="ECO:0000259" key="5">
    <source>
        <dbReference type="PROSITE" id="PS50893"/>
    </source>
</evidence>
<organism evidence="6">
    <name type="scientific">groundwater metagenome</name>
    <dbReference type="NCBI Taxonomy" id="717931"/>
    <lineage>
        <taxon>unclassified sequences</taxon>
        <taxon>metagenomes</taxon>
        <taxon>ecological metagenomes</taxon>
    </lineage>
</organism>
<keyword evidence="3" id="KW-0547">Nucleotide-binding</keyword>
<dbReference type="EMBL" id="CCXY01000069">
    <property type="protein sequence ID" value="CEG11672.1"/>
    <property type="molecule type" value="Genomic_DNA"/>
</dbReference>
<name>A0A098E6T7_9ZZZZ</name>
<protein>
    <submittedName>
        <fullName evidence="6">Putative Bacitracin transport ATP-binding protein BcrA</fullName>
    </submittedName>
</protein>
<comment type="similarity">
    <text evidence="1">Belongs to the ABC transporter superfamily.</text>
</comment>
<dbReference type="InterPro" id="IPR003439">
    <property type="entry name" value="ABC_transporter-like_ATP-bd"/>
</dbReference>
<feature type="domain" description="ABC transporter" evidence="5">
    <location>
        <begin position="4"/>
        <end position="236"/>
    </location>
</feature>
<gene>
    <name evidence="6" type="ORF">MSIBF_A1600003</name>
</gene>
<dbReference type="GO" id="GO:0005524">
    <property type="term" value="F:ATP binding"/>
    <property type="evidence" value="ECO:0007669"/>
    <property type="project" value="UniProtKB-KW"/>
</dbReference>
<dbReference type="PROSITE" id="PS50893">
    <property type="entry name" value="ABC_TRANSPORTER_2"/>
    <property type="match status" value="1"/>
</dbReference>
<keyword evidence="2" id="KW-0813">Transport</keyword>
<dbReference type="Pfam" id="PF00005">
    <property type="entry name" value="ABC_tran"/>
    <property type="match status" value="1"/>
</dbReference>
<evidence type="ECO:0000256" key="2">
    <source>
        <dbReference type="ARBA" id="ARBA00022448"/>
    </source>
</evidence>
<accession>A0A098E6T7</accession>
<dbReference type="PANTHER" id="PTHR43335:SF4">
    <property type="entry name" value="ABC TRANSPORTER, ATP-BINDING PROTEIN"/>
    <property type="match status" value="1"/>
</dbReference>
<dbReference type="Gene3D" id="3.40.50.300">
    <property type="entry name" value="P-loop containing nucleotide triphosphate hydrolases"/>
    <property type="match status" value="1"/>
</dbReference>
<keyword evidence="4 6" id="KW-0067">ATP-binding</keyword>
<dbReference type="InterPro" id="IPR027417">
    <property type="entry name" value="P-loop_NTPase"/>
</dbReference>